<name>A0A5A7TY48_CUCMM</name>
<organism evidence="1 2">
    <name type="scientific">Cucumis melo var. makuwa</name>
    <name type="common">Oriental melon</name>
    <dbReference type="NCBI Taxonomy" id="1194695"/>
    <lineage>
        <taxon>Eukaryota</taxon>
        <taxon>Viridiplantae</taxon>
        <taxon>Streptophyta</taxon>
        <taxon>Embryophyta</taxon>
        <taxon>Tracheophyta</taxon>
        <taxon>Spermatophyta</taxon>
        <taxon>Magnoliopsida</taxon>
        <taxon>eudicotyledons</taxon>
        <taxon>Gunneridae</taxon>
        <taxon>Pentapetalae</taxon>
        <taxon>rosids</taxon>
        <taxon>fabids</taxon>
        <taxon>Cucurbitales</taxon>
        <taxon>Cucurbitaceae</taxon>
        <taxon>Benincaseae</taxon>
        <taxon>Cucumis</taxon>
    </lineage>
</organism>
<evidence type="ECO:0000313" key="2">
    <source>
        <dbReference type="Proteomes" id="UP000321393"/>
    </source>
</evidence>
<dbReference type="Proteomes" id="UP000321393">
    <property type="component" value="Unassembled WGS sequence"/>
</dbReference>
<dbReference type="EMBL" id="SSTE01013041">
    <property type="protein sequence ID" value="KAA0047878.1"/>
    <property type="molecule type" value="Genomic_DNA"/>
</dbReference>
<sequence>MRRIVGNRSSYVCTIRNNGTPRIDVGNSKDLSSGRTIVTARHSRGLYILDDDTSGSSISRTTLMSSYFSTSEHDFML</sequence>
<gene>
    <name evidence="1" type="ORF">E6C27_scaffold133G001490</name>
</gene>
<reference evidence="1 2" key="1">
    <citation type="submission" date="2019-08" db="EMBL/GenBank/DDBJ databases">
        <title>Draft genome sequences of two oriental melons (Cucumis melo L. var makuwa).</title>
        <authorList>
            <person name="Kwon S.-Y."/>
        </authorList>
    </citation>
    <scope>NUCLEOTIDE SEQUENCE [LARGE SCALE GENOMIC DNA]</scope>
    <source>
        <strain evidence="2">cv. SW 3</strain>
        <tissue evidence="1">Leaf</tissue>
    </source>
</reference>
<proteinExistence type="predicted"/>
<protein>
    <submittedName>
        <fullName evidence="1">Uncharacterized protein</fullName>
    </submittedName>
</protein>
<accession>A0A5A7TY48</accession>
<evidence type="ECO:0000313" key="1">
    <source>
        <dbReference type="EMBL" id="KAA0047878.1"/>
    </source>
</evidence>
<comment type="caution">
    <text evidence="1">The sequence shown here is derived from an EMBL/GenBank/DDBJ whole genome shotgun (WGS) entry which is preliminary data.</text>
</comment>
<dbReference type="AlphaFoldDB" id="A0A5A7TY48"/>